<gene>
    <name evidence="6" type="ORF">NCTC10132_00641</name>
</gene>
<feature type="transmembrane region" description="Helical" evidence="5">
    <location>
        <begin position="30"/>
        <end position="46"/>
    </location>
</feature>
<keyword evidence="3 5" id="KW-1133">Transmembrane helix</keyword>
<evidence type="ECO:0000313" key="7">
    <source>
        <dbReference type="Proteomes" id="UP000257559"/>
    </source>
</evidence>
<accession>A0A3B0PJ19</accession>
<dbReference type="GO" id="GO:0016020">
    <property type="term" value="C:membrane"/>
    <property type="evidence" value="ECO:0007669"/>
    <property type="project" value="UniProtKB-SubCell"/>
</dbReference>
<dbReference type="EMBL" id="LS991951">
    <property type="protein sequence ID" value="SYV97278.1"/>
    <property type="molecule type" value="Genomic_DNA"/>
</dbReference>
<proteinExistence type="predicted"/>
<evidence type="ECO:0000256" key="3">
    <source>
        <dbReference type="ARBA" id="ARBA00022989"/>
    </source>
</evidence>
<feature type="transmembrane region" description="Helical" evidence="5">
    <location>
        <begin position="111"/>
        <end position="137"/>
    </location>
</feature>
<reference evidence="7" key="1">
    <citation type="submission" date="2018-06" db="EMBL/GenBank/DDBJ databases">
        <authorList>
            <consortium name="Pathogen Informatics"/>
        </authorList>
    </citation>
    <scope>NUCLEOTIDE SEQUENCE [LARGE SCALE GENOMIC DNA]</scope>
    <source>
        <strain evidence="7">NCTC10132</strain>
    </source>
</reference>
<dbReference type="AlphaFoldDB" id="A0A3B0PJ19"/>
<evidence type="ECO:0000313" key="6">
    <source>
        <dbReference type="EMBL" id="SYV97278.1"/>
    </source>
</evidence>
<keyword evidence="7" id="KW-1185">Reference proteome</keyword>
<comment type="subcellular location">
    <subcellularLocation>
        <location evidence="1">Membrane</location>
        <topology evidence="1">Multi-pass membrane protein</topology>
    </subcellularLocation>
</comment>
<sequence length="141" mass="16085">MHKYVAYVLGIINAALFALFAFSFGLAIEGFINLFIYIPIMLLMSYKTTRIKTNKSNFESFRSNIYSTIFFVFLTIVLTIVFYFTNPELNKVAIKVFGADKVYPYGGIFRYYVAASLLNSLINALSIVALTMMVLGFRDSW</sequence>
<dbReference type="Pfam" id="PF04973">
    <property type="entry name" value="NMN_transporter"/>
    <property type="match status" value="1"/>
</dbReference>
<keyword evidence="4 5" id="KW-0472">Membrane</keyword>
<evidence type="ECO:0000256" key="5">
    <source>
        <dbReference type="SAM" id="Phobius"/>
    </source>
</evidence>
<dbReference type="Proteomes" id="UP000257559">
    <property type="component" value="Chromosome"/>
</dbReference>
<keyword evidence="2 5" id="KW-0812">Transmembrane</keyword>
<feature type="transmembrane region" description="Helical" evidence="5">
    <location>
        <begin position="5"/>
        <end position="24"/>
    </location>
</feature>
<dbReference type="InterPro" id="IPR006419">
    <property type="entry name" value="NMN_transpt_PnuC"/>
</dbReference>
<feature type="transmembrane region" description="Helical" evidence="5">
    <location>
        <begin position="66"/>
        <end position="85"/>
    </location>
</feature>
<evidence type="ECO:0000256" key="1">
    <source>
        <dbReference type="ARBA" id="ARBA00004141"/>
    </source>
</evidence>
<evidence type="ECO:0000256" key="2">
    <source>
        <dbReference type="ARBA" id="ARBA00022692"/>
    </source>
</evidence>
<evidence type="ECO:0000256" key="4">
    <source>
        <dbReference type="ARBA" id="ARBA00023136"/>
    </source>
</evidence>
<protein>
    <submittedName>
        <fullName evidence="6">Uncharacterized protein</fullName>
    </submittedName>
</protein>
<organism evidence="6 7">
    <name type="scientific">Mycoplasmopsis edwardii</name>
    <dbReference type="NCBI Taxonomy" id="53558"/>
    <lineage>
        <taxon>Bacteria</taxon>
        <taxon>Bacillati</taxon>
        <taxon>Mycoplasmatota</taxon>
        <taxon>Mycoplasmoidales</taxon>
        <taxon>Metamycoplasmataceae</taxon>
        <taxon>Mycoplasmopsis</taxon>
    </lineage>
</organism>
<dbReference type="KEGG" id="medw:NCTC10132_00641"/>
<name>A0A3B0PJ19_9BACT</name>
<dbReference type="GO" id="GO:0034257">
    <property type="term" value="F:nicotinamide riboside transmembrane transporter activity"/>
    <property type="evidence" value="ECO:0007669"/>
    <property type="project" value="InterPro"/>
</dbReference>
<feature type="non-terminal residue" evidence="6">
    <location>
        <position position="141"/>
    </location>
</feature>